<feature type="transmembrane region" description="Helical" evidence="2">
    <location>
        <begin position="344"/>
        <end position="364"/>
    </location>
</feature>
<protein>
    <recommendedName>
        <fullName evidence="5">EXPERA domain-containing protein</fullName>
    </recommendedName>
</protein>
<name>A0A1X6N118_9APHY</name>
<feature type="region of interest" description="Disordered" evidence="1">
    <location>
        <begin position="653"/>
        <end position="679"/>
    </location>
</feature>
<organism evidence="3 4">
    <name type="scientific">Postia placenta MAD-698-R-SB12</name>
    <dbReference type="NCBI Taxonomy" id="670580"/>
    <lineage>
        <taxon>Eukaryota</taxon>
        <taxon>Fungi</taxon>
        <taxon>Dikarya</taxon>
        <taxon>Basidiomycota</taxon>
        <taxon>Agaricomycotina</taxon>
        <taxon>Agaricomycetes</taxon>
        <taxon>Polyporales</taxon>
        <taxon>Adustoporiaceae</taxon>
        <taxon>Rhodonia</taxon>
    </lineage>
</organism>
<feature type="region of interest" description="Disordered" evidence="1">
    <location>
        <begin position="1013"/>
        <end position="1063"/>
    </location>
</feature>
<gene>
    <name evidence="3" type="ORF">POSPLADRAFT_1033841</name>
</gene>
<dbReference type="OrthoDB" id="60858at2759"/>
<dbReference type="Proteomes" id="UP000194127">
    <property type="component" value="Unassembled WGS sequence"/>
</dbReference>
<feature type="region of interest" description="Disordered" evidence="1">
    <location>
        <begin position="833"/>
        <end position="861"/>
    </location>
</feature>
<evidence type="ECO:0000313" key="3">
    <source>
        <dbReference type="EMBL" id="OSX62153.1"/>
    </source>
</evidence>
<keyword evidence="2" id="KW-0472">Membrane</keyword>
<dbReference type="PANTHER" id="PTHR37919:SF2">
    <property type="entry name" value="EXPERA DOMAIN-CONTAINING PROTEIN"/>
    <property type="match status" value="1"/>
</dbReference>
<dbReference type="GeneID" id="36321913"/>
<keyword evidence="2" id="KW-0812">Transmembrane</keyword>
<feature type="region of interest" description="Disordered" evidence="1">
    <location>
        <begin position="940"/>
        <end position="962"/>
    </location>
</feature>
<accession>A0A1X6N118</accession>
<feature type="transmembrane region" description="Helical" evidence="2">
    <location>
        <begin position="302"/>
        <end position="324"/>
    </location>
</feature>
<feature type="compositionally biased region" description="Basic and acidic residues" evidence="1">
    <location>
        <begin position="1032"/>
        <end position="1051"/>
    </location>
</feature>
<dbReference type="RefSeq" id="XP_024338947.1">
    <property type="nucleotide sequence ID" value="XM_024476963.1"/>
</dbReference>
<evidence type="ECO:0000256" key="1">
    <source>
        <dbReference type="SAM" id="MobiDB-lite"/>
    </source>
</evidence>
<dbReference type="EMBL" id="KZ110597">
    <property type="protein sequence ID" value="OSX62153.1"/>
    <property type="molecule type" value="Genomic_DNA"/>
</dbReference>
<feature type="region of interest" description="Disordered" evidence="1">
    <location>
        <begin position="99"/>
        <end position="124"/>
    </location>
</feature>
<keyword evidence="2" id="KW-1133">Transmembrane helix</keyword>
<sequence length="1434" mass="158350">MDTATTARCYTVATCCLMENASFATHHDERDDRARSRSLHFPSTNSDAPDLVKMYKPLFSASYSDRFDVHRIQEATRKRPLAHWRRGYMKDGLNTPLGYYLEPAPPSPDSASSSSRPTTPDATDVNREIVHGGVSPPSKPGSHGFSVYIHKLQVILPRIPFLSPRQPRRMAATPRRTPLWVSLWPLAFELASSYVSVNTYCPWWLRLGRPLVLSCAGFALTIPLVFWDSGFLLMRPRSMVGGDLHFLWKPYAIYQNVDRNYGVQAYEKGHGFPNAQVAFLTLVENFMNIGYLWLVHAQGSPAAPLLGFASALMTLSKTALYWLIEYYCGGCSIMHNDLQTLVAYWVLPMGLWLLVPACIVWRLGQDIATVLHAANAGSQKAASGKTHASRVESVLEQICPNEFAASGAEFVPAELAANGRGMHRQAPKAVPVRLTLGPQGRAGTALIAYQVAILGSTHRSGYGGADRVPLARRDAPRPGGGPLATGAGDGIRRTWITRLLPPRGVLGIWPYEAGNEARRLHREIELRRRTAPSSRVVRISGRRRRGGNRGWHVRVPVRVEDHRDLGLSREASDKTLLGDTVVLACLAPSRQAEAYLGRDDAPGDGGMGGAEKTGAFAGHAGRGSVSADGPLVMIGVPCPRTMIPVADRRRFEHSTPRGGSWPVIHHGPRTLPGEWPRPGTLFGAPRGRLRRVWRSIHPGGAAVPALATHVCGGCMTDDGMRYRWTSWTQMRAAWMGRCCRRGPLAQFLAMGYGRVGAPTSDDAPLTPWATCISRDARCTIHRCPAHDRARSRRHNTRRGAARRHAGEELNVCVMQNAERSAGRRGAIGAIEIGRRTGTRRHGQRQGRPGTTTDRPPYTWGPPSELARRWRWRITHYKRVHASRRVPRSVSEYESRRHVGHGPWLMAHGILRPRLTEETRLAARTDRAAGHPGHAVIAAQQDRGRTRSWAPAGGITNSNSNTKVAVPPQTGCAAIDAAYRSRIALHRHVRAQARSCSVTARNWLQARTRGTLERGVRGRAGARRSRTRGQITQEDRGQRTEAGERTAERESPSPHGARIGARGLGLGARGSGVALSGVQLQRTGCTGAADRMYSSGARRAPGGNIFHIQKTDMMRERVRSDEENRLCERERDARRRDGEGGERGGGYRCGRDIRVIRWRRRGTDMEGEEEEVVCVRQLLGRGRGQGEEERRLRRAQLYRRGNGNRADVYGCALRREERRAASHTGILDGFVCDAACQTTTACGTGTRARLTDLRIISGVELEPGEYDAAGWMRSTWSAAVQSGGGPICDAHRWRQTWRALFAAGHACKHERSTIRRGVVTFASLSALRCADIDVGWRDTLSTLLACGSEESWQERLGSAISWSGAERVLEEEEVEEEDFLICEDMVRWVGVGERGTCRRCGGGWKGRTRLETRRARHAGTQRRTVGAAAGGWEGW</sequence>
<evidence type="ECO:0000313" key="4">
    <source>
        <dbReference type="Proteomes" id="UP000194127"/>
    </source>
</evidence>
<evidence type="ECO:0000256" key="2">
    <source>
        <dbReference type="SAM" id="Phobius"/>
    </source>
</evidence>
<dbReference type="PANTHER" id="PTHR37919">
    <property type="entry name" value="PROTEIN CBG05606"/>
    <property type="match status" value="1"/>
</dbReference>
<evidence type="ECO:0008006" key="5">
    <source>
        <dbReference type="Google" id="ProtNLM"/>
    </source>
</evidence>
<proteinExistence type="predicted"/>
<reference evidence="3 4" key="1">
    <citation type="submission" date="2017-04" db="EMBL/GenBank/DDBJ databases">
        <title>Genome Sequence of the Model Brown-Rot Fungus Postia placenta SB12.</title>
        <authorList>
            <consortium name="DOE Joint Genome Institute"/>
            <person name="Gaskell J."/>
            <person name="Kersten P."/>
            <person name="Larrondo L.F."/>
            <person name="Canessa P."/>
            <person name="Martinez D."/>
            <person name="Hibbett D."/>
            <person name="Schmoll M."/>
            <person name="Kubicek C.P."/>
            <person name="Martinez A.T."/>
            <person name="Yadav J."/>
            <person name="Master E."/>
            <person name="Magnuson J.K."/>
            <person name="James T."/>
            <person name="Yaver D."/>
            <person name="Berka R."/>
            <person name="Labutti K."/>
            <person name="Lipzen A."/>
            <person name="Aerts A."/>
            <person name="Barry K."/>
            <person name="Henrissat B."/>
            <person name="Blanchette R."/>
            <person name="Grigoriev I."/>
            <person name="Cullen D."/>
        </authorList>
    </citation>
    <scope>NUCLEOTIDE SEQUENCE [LARGE SCALE GENOMIC DNA]</scope>
    <source>
        <strain evidence="3 4">MAD-698-R-SB12</strain>
    </source>
</reference>
<dbReference type="STRING" id="670580.A0A1X6N118"/>
<feature type="compositionally biased region" description="Low complexity" evidence="1">
    <location>
        <begin position="109"/>
        <end position="123"/>
    </location>
</feature>
<feature type="transmembrane region" description="Helical" evidence="2">
    <location>
        <begin position="207"/>
        <end position="227"/>
    </location>
</feature>
<keyword evidence="4" id="KW-1185">Reference proteome</keyword>